<dbReference type="OrthoDB" id="9820390at2"/>
<accession>A3K2I1</accession>
<proteinExistence type="predicted"/>
<reference evidence="2 3" key="1">
    <citation type="submission" date="2006-06" db="EMBL/GenBank/DDBJ databases">
        <authorList>
            <person name="Moran M.A."/>
            <person name="Ferriera S."/>
            <person name="Johnson J."/>
            <person name="Kravitz S."/>
            <person name="Beeson K."/>
            <person name="Sutton G."/>
            <person name="Rogers Y.-H."/>
            <person name="Friedman R."/>
            <person name="Frazier M."/>
            <person name="Venter J.C."/>
        </authorList>
    </citation>
    <scope>NUCLEOTIDE SEQUENCE [LARGE SCALE GENOMIC DNA]</scope>
    <source>
        <strain evidence="2 3">E-37</strain>
    </source>
</reference>
<dbReference type="AlphaFoldDB" id="A3K2I1"/>
<keyword evidence="3" id="KW-1185">Reference proteome</keyword>
<dbReference type="Proteomes" id="UP000005713">
    <property type="component" value="Unassembled WGS sequence"/>
</dbReference>
<organism evidence="2 3">
    <name type="scientific">Sagittula stellata (strain ATCC 700073 / DSM 11524 / E-37)</name>
    <dbReference type="NCBI Taxonomy" id="388399"/>
    <lineage>
        <taxon>Bacteria</taxon>
        <taxon>Pseudomonadati</taxon>
        <taxon>Pseudomonadota</taxon>
        <taxon>Alphaproteobacteria</taxon>
        <taxon>Rhodobacterales</taxon>
        <taxon>Roseobacteraceae</taxon>
        <taxon>Sagittula</taxon>
    </lineage>
</organism>
<dbReference type="RefSeq" id="WP_005858276.1">
    <property type="nucleotide sequence ID" value="NZ_AAYA01000005.1"/>
</dbReference>
<evidence type="ECO:0000256" key="1">
    <source>
        <dbReference type="SAM" id="MobiDB-lite"/>
    </source>
</evidence>
<evidence type="ECO:0000313" key="3">
    <source>
        <dbReference type="Proteomes" id="UP000005713"/>
    </source>
</evidence>
<comment type="caution">
    <text evidence="2">The sequence shown here is derived from an EMBL/GenBank/DDBJ whole genome shotgun (WGS) entry which is preliminary data.</text>
</comment>
<gene>
    <name evidence="2" type="ORF">SSE37_16298</name>
</gene>
<evidence type="ECO:0000313" key="2">
    <source>
        <dbReference type="EMBL" id="EBA08390.1"/>
    </source>
</evidence>
<name>A3K2I1_SAGS3</name>
<dbReference type="EMBL" id="AAYA01000005">
    <property type="protein sequence ID" value="EBA08390.1"/>
    <property type="molecule type" value="Genomic_DNA"/>
</dbReference>
<sequence length="277" mass="30414">MNQPLKTLENAPQPSFSPEAYAVRVANFRHRAKHAPGFFKDPLAVFFKELAQSFSAQEIEILLTVFSDWTPVEIVEGKPMSAIIRIGMAHPPGTTLNPNVYDYYMGFGALARKNRMFASAANPPDEQQLKNPTPSHYTKKGRPVYITESPGQRILRQLDDGKYLYGDIGGLVGGLVFYSSKQMGHTHDAATAHGKFASDIVGLLSNIKDVRDGMKNRTEAPKGYAGAGKPGIQHVGQAPQRGDPIRFIPALPLPKDMGPDANRAMINLMKTIRGKDK</sequence>
<feature type="region of interest" description="Disordered" evidence="1">
    <location>
        <begin position="121"/>
        <end position="143"/>
    </location>
</feature>
<protein>
    <submittedName>
        <fullName evidence="2">Uncharacterized protein</fullName>
    </submittedName>
</protein>